<evidence type="ECO:0000256" key="8">
    <source>
        <dbReference type="ARBA" id="ARBA00023136"/>
    </source>
</evidence>
<evidence type="ECO:0000256" key="7">
    <source>
        <dbReference type="ARBA" id="ARBA00023065"/>
    </source>
</evidence>
<dbReference type="HOGENOM" id="CLU_005230_0_2_1"/>
<feature type="transmembrane region" description="Helical" evidence="9">
    <location>
        <begin position="504"/>
        <end position="525"/>
    </location>
</feature>
<keyword evidence="6 9" id="KW-1133">Transmembrane helix</keyword>
<dbReference type="Pfam" id="PF01496">
    <property type="entry name" value="V_ATPase_I"/>
    <property type="match status" value="1"/>
</dbReference>
<feature type="transmembrane region" description="Helical" evidence="9">
    <location>
        <begin position="427"/>
        <end position="444"/>
    </location>
</feature>
<dbReference type="FunCoup" id="G8Y4D7">
    <property type="interactions" value="660"/>
</dbReference>
<dbReference type="GO" id="GO:0051117">
    <property type="term" value="F:ATPase binding"/>
    <property type="evidence" value="ECO:0007669"/>
    <property type="project" value="TreeGrafter"/>
</dbReference>
<comment type="subcellular location">
    <subcellularLocation>
        <location evidence="1">Membrane</location>
        <topology evidence="1">Multi-pass membrane protein</topology>
    </subcellularLocation>
</comment>
<comment type="similarity">
    <text evidence="2 9">Belongs to the V-ATPase 116 kDa subunit family.</text>
</comment>
<proteinExistence type="inferred from homology"/>
<keyword evidence="3 9" id="KW-0813">Transport</keyword>
<evidence type="ECO:0000256" key="1">
    <source>
        <dbReference type="ARBA" id="ARBA00004141"/>
    </source>
</evidence>
<evidence type="ECO:0000256" key="2">
    <source>
        <dbReference type="ARBA" id="ARBA00009904"/>
    </source>
</evidence>
<evidence type="ECO:0000256" key="3">
    <source>
        <dbReference type="ARBA" id="ARBA00022448"/>
    </source>
</evidence>
<keyword evidence="10" id="KW-0175">Coiled coil</keyword>
<dbReference type="InParanoid" id="G8Y4D7"/>
<dbReference type="eggNOG" id="KOG2189">
    <property type="taxonomic scope" value="Eukaryota"/>
</dbReference>
<feature type="transmembrane region" description="Helical" evidence="9">
    <location>
        <begin position="695"/>
        <end position="718"/>
    </location>
</feature>
<dbReference type="EMBL" id="FO082047">
    <property type="protein sequence ID" value="CCE85555.1"/>
    <property type="molecule type" value="Genomic_DNA"/>
</dbReference>
<keyword evidence="7 9" id="KW-0406">Ion transport</keyword>
<dbReference type="InterPro" id="IPR002490">
    <property type="entry name" value="V-ATPase_116kDa_su"/>
</dbReference>
<evidence type="ECO:0000256" key="6">
    <source>
        <dbReference type="ARBA" id="ARBA00022989"/>
    </source>
</evidence>
<keyword evidence="5 9" id="KW-0375">Hydrogen ion transport</keyword>
<dbReference type="GO" id="GO:0000329">
    <property type="term" value="C:fungal-type vacuole membrane"/>
    <property type="evidence" value="ECO:0007669"/>
    <property type="project" value="TreeGrafter"/>
</dbReference>
<dbReference type="PANTHER" id="PTHR11629">
    <property type="entry name" value="VACUOLAR PROTON ATPASES"/>
    <property type="match status" value="1"/>
</dbReference>
<feature type="transmembrane region" description="Helical" evidence="9">
    <location>
        <begin position="382"/>
        <end position="406"/>
    </location>
</feature>
<dbReference type="PANTHER" id="PTHR11629:SF63">
    <property type="entry name" value="V-TYPE PROTON ATPASE SUBUNIT A"/>
    <property type="match status" value="1"/>
</dbReference>
<evidence type="ECO:0000313" key="12">
    <source>
        <dbReference type="Proteomes" id="UP000005222"/>
    </source>
</evidence>
<keyword evidence="12" id="KW-1185">Reference proteome</keyword>
<sequence length="789" mass="89476">MSLAQLYVPTEISRDVIYEIGKLGLIQFRDLNANVNEFQRAFVKELRRLDNIERQYRFFKKELEKKDISLQKYPYIDFQNSVPQTEIDEYAENAQLIEDRITELINATESLYVKQKDLKQYKYTLQALEYFTGAGSASGSGSGAEFNSEDSKIISGVISREKVATLQQILWRVLRGNLYFQSEDISEPLYDVKADTFIAKSTVIVYSHGTLISERIKKICESLDADLYDIDSNSAEREQRSKEVSENLSDISTVLNETQSAFHSELVAVSRDLSKWWEIIARETAVYQIMNKCDYDDTRKTLVVEGWVPTDELANLKNTIELLTSESSMPTIVNVLNTTRTPPTFHRTNKFTEAFQNICDAYGIATYREVNPGLATIVTFPFMFAIMFGDLGHGFILFLAALTLVLNEKKIAAMKRDEIFDMAFSGRYILLLMGFFSMYTGSLYNDIFSKSMTLFSSGWKWPDKFAPGETIFAEQVGTYAFGLDSTWHGAENALLFTNSYKMKLSVLMGYLHMTYSYMFSLVNSIHFKKGIDIIGNFVPGLIFMQGIFGYLSLCIVYKWTVDWKAINVQPPGLLNMLISMFLSPGTVTEPLYSGQSGVQVLLLLLALICVPWLLLVKPLYFKRKFDKEASKYQALQENADVEQGIIVHEGNTESTHNDGEEHEEESFGDIMIHQVIHTIEFCLNCVSHTASYLRLWALSLAHAQLSSVLWSMTIGNAFKTTGLAGVIMIVGLFAMWFVLTVAVLVVMEGTSAMLHSLRLHWVEAMSKYFEGEGSLYEPFAFSGLLDDIL</sequence>
<feature type="transmembrane region" description="Helical" evidence="9">
    <location>
        <begin position="600"/>
        <end position="621"/>
    </location>
</feature>
<feature type="coiled-coil region" evidence="10">
    <location>
        <begin position="35"/>
        <end position="107"/>
    </location>
</feature>
<dbReference type="GO" id="GO:0000220">
    <property type="term" value="C:vacuolar proton-transporting V-type ATPase, V0 domain"/>
    <property type="evidence" value="ECO:0007669"/>
    <property type="project" value="InterPro"/>
</dbReference>
<evidence type="ECO:0000256" key="4">
    <source>
        <dbReference type="ARBA" id="ARBA00022692"/>
    </source>
</evidence>
<dbReference type="STRING" id="559304.G8Y4D7"/>
<gene>
    <name evidence="11" type="primary">Piso0_005161</name>
    <name evidence="11" type="ORF">GNLVRS01_PISO0M08944g</name>
</gene>
<keyword evidence="8 9" id="KW-0472">Membrane</keyword>
<dbReference type="OrthoDB" id="10264220at2759"/>
<feature type="transmembrane region" description="Helical" evidence="9">
    <location>
        <begin position="724"/>
        <end position="747"/>
    </location>
</feature>
<accession>G8Y4D7</accession>
<dbReference type="GO" id="GO:0007035">
    <property type="term" value="P:vacuolar acidification"/>
    <property type="evidence" value="ECO:0007669"/>
    <property type="project" value="TreeGrafter"/>
</dbReference>
<evidence type="ECO:0000256" key="5">
    <source>
        <dbReference type="ARBA" id="ARBA00022781"/>
    </source>
</evidence>
<dbReference type="PIRSF" id="PIRSF001293">
    <property type="entry name" value="ATP6V0A1"/>
    <property type="match status" value="1"/>
</dbReference>
<evidence type="ECO:0000256" key="9">
    <source>
        <dbReference type="RuleBase" id="RU361189"/>
    </source>
</evidence>
<organism evidence="11 12">
    <name type="scientific">Pichia sorbitophila (strain ATCC MYA-4447 / BCRC 22081 / CBS 7064 / NBRC 10061 / NRRL Y-12695)</name>
    <name type="common">Hybrid yeast</name>
    <dbReference type="NCBI Taxonomy" id="559304"/>
    <lineage>
        <taxon>Eukaryota</taxon>
        <taxon>Fungi</taxon>
        <taxon>Dikarya</taxon>
        <taxon>Ascomycota</taxon>
        <taxon>Saccharomycotina</taxon>
        <taxon>Pichiomycetes</taxon>
        <taxon>Debaryomycetaceae</taxon>
        <taxon>Millerozyma</taxon>
    </lineage>
</organism>
<dbReference type="AlphaFoldDB" id="G8Y4D7"/>
<protein>
    <recommendedName>
        <fullName evidence="9">V-type proton ATPase subunit a</fullName>
    </recommendedName>
</protein>
<evidence type="ECO:0000313" key="11">
    <source>
        <dbReference type="EMBL" id="CCE85555.1"/>
    </source>
</evidence>
<dbReference type="Proteomes" id="UP000005222">
    <property type="component" value="Chromosome M"/>
</dbReference>
<dbReference type="GO" id="GO:0046961">
    <property type="term" value="F:proton-transporting ATPase activity, rotational mechanism"/>
    <property type="evidence" value="ECO:0007669"/>
    <property type="project" value="InterPro"/>
</dbReference>
<comment type="function">
    <text evidence="9">Essential component of the vacuolar proton pump (V-ATPase), a multimeric enzyme that catalyzes the translocation of protons across the membranes. Required for assembly and activity of the V-ATPase.</text>
</comment>
<keyword evidence="4 9" id="KW-0812">Transmembrane</keyword>
<dbReference type="InterPro" id="IPR026028">
    <property type="entry name" value="V-type_ATPase_116kDa_su_euka"/>
</dbReference>
<evidence type="ECO:0000256" key="10">
    <source>
        <dbReference type="SAM" id="Coils"/>
    </source>
</evidence>
<name>G8Y4D7_PICSO</name>
<reference evidence="11 12" key="1">
    <citation type="journal article" date="2012" name="G3 (Bethesda)">
        <title>Pichia sorbitophila, an interspecies yeast hybrid reveals early steps of genome resolution following polyploidization.</title>
        <authorList>
            <person name="Leh Louis V."/>
            <person name="Despons L."/>
            <person name="Friedrich A."/>
            <person name="Martin T."/>
            <person name="Durrens P."/>
            <person name="Casaregola S."/>
            <person name="Neuveglise C."/>
            <person name="Fairhead C."/>
            <person name="Marck C."/>
            <person name="Cruz J.A."/>
            <person name="Straub M.L."/>
            <person name="Kugler V."/>
            <person name="Sacerdot C."/>
            <person name="Uzunov Z."/>
            <person name="Thierry A."/>
            <person name="Weiss S."/>
            <person name="Bleykasten C."/>
            <person name="De Montigny J."/>
            <person name="Jacques N."/>
            <person name="Jung P."/>
            <person name="Lemaire M."/>
            <person name="Mallet S."/>
            <person name="Morel G."/>
            <person name="Richard G.F."/>
            <person name="Sarkar A."/>
            <person name="Savel G."/>
            <person name="Schacherer J."/>
            <person name="Seret M.L."/>
            <person name="Talla E."/>
            <person name="Samson G."/>
            <person name="Jubin C."/>
            <person name="Poulain J."/>
            <person name="Vacherie B."/>
            <person name="Barbe V."/>
            <person name="Pelletier E."/>
            <person name="Sherman D.J."/>
            <person name="Westhof E."/>
            <person name="Weissenbach J."/>
            <person name="Baret P.V."/>
            <person name="Wincker P."/>
            <person name="Gaillardin C."/>
            <person name="Dujon B."/>
            <person name="Souciet J.L."/>
        </authorList>
    </citation>
    <scope>NUCLEOTIDE SEQUENCE [LARGE SCALE GENOMIC DNA]</scope>
    <source>
        <strain evidence="12">ATCC MYA-4447 / BCRC 22081 / CBS 7064 / NBRC 10061 / NRRL Y-12695</strain>
    </source>
</reference>
<dbReference type="OMA" id="HYVIHTI"/>
<feature type="transmembrane region" description="Helical" evidence="9">
    <location>
        <begin position="537"/>
        <end position="559"/>
    </location>
</feature>